<dbReference type="EMBL" id="BMHK01000006">
    <property type="protein sequence ID" value="GGB95563.1"/>
    <property type="molecule type" value="Genomic_DNA"/>
</dbReference>
<comment type="similarity">
    <text evidence="2">Belongs to the virb1 family.</text>
</comment>
<dbReference type="PANTHER" id="PTHR37423">
    <property type="entry name" value="SOLUBLE LYTIC MUREIN TRANSGLYCOSYLASE-RELATED"/>
    <property type="match status" value="1"/>
</dbReference>
<feature type="domain" description="Transglycosylase SLT" evidence="5">
    <location>
        <begin position="496"/>
        <end position="598"/>
    </location>
</feature>
<evidence type="ECO:0000313" key="7">
    <source>
        <dbReference type="Proteomes" id="UP000608154"/>
    </source>
</evidence>
<evidence type="ECO:0000256" key="1">
    <source>
        <dbReference type="ARBA" id="ARBA00007734"/>
    </source>
</evidence>
<dbReference type="SUPFAM" id="SSF48435">
    <property type="entry name" value="Bacterial muramidases"/>
    <property type="match status" value="1"/>
</dbReference>
<evidence type="ECO:0000259" key="5">
    <source>
        <dbReference type="Pfam" id="PF01464"/>
    </source>
</evidence>
<protein>
    <submittedName>
        <fullName evidence="6">Lytic transglycosylase</fullName>
    </submittedName>
</protein>
<dbReference type="Proteomes" id="UP000608154">
    <property type="component" value="Unassembled WGS sequence"/>
</dbReference>
<keyword evidence="3 4" id="KW-0732">Signal</keyword>
<proteinExistence type="inferred from homology"/>
<dbReference type="AlphaFoldDB" id="A0A916X3S8"/>
<dbReference type="RefSeq" id="WP_188769606.1">
    <property type="nucleotide sequence ID" value="NZ_BMHK01000006.1"/>
</dbReference>
<dbReference type="CDD" id="cd13401">
    <property type="entry name" value="Slt70-like"/>
    <property type="match status" value="1"/>
</dbReference>
<dbReference type="SUPFAM" id="SSF53955">
    <property type="entry name" value="Lysozyme-like"/>
    <property type="match status" value="1"/>
</dbReference>
<dbReference type="InterPro" id="IPR008258">
    <property type="entry name" value="Transglycosylase_SLT_dom_1"/>
</dbReference>
<feature type="signal peptide" evidence="4">
    <location>
        <begin position="1"/>
        <end position="25"/>
    </location>
</feature>
<dbReference type="InterPro" id="IPR023346">
    <property type="entry name" value="Lysozyme-like_dom_sf"/>
</dbReference>
<reference evidence="6" key="2">
    <citation type="submission" date="2020-09" db="EMBL/GenBank/DDBJ databases">
        <authorList>
            <person name="Sun Q."/>
            <person name="Zhou Y."/>
        </authorList>
    </citation>
    <scope>NUCLEOTIDE SEQUENCE</scope>
    <source>
        <strain evidence="6">CGMCC 1.15095</strain>
    </source>
</reference>
<dbReference type="GO" id="GO:0042597">
    <property type="term" value="C:periplasmic space"/>
    <property type="evidence" value="ECO:0007669"/>
    <property type="project" value="InterPro"/>
</dbReference>
<evidence type="ECO:0000256" key="4">
    <source>
        <dbReference type="SAM" id="SignalP"/>
    </source>
</evidence>
<feature type="chain" id="PRO_5037571270" evidence="4">
    <location>
        <begin position="26"/>
        <end position="658"/>
    </location>
</feature>
<evidence type="ECO:0000256" key="2">
    <source>
        <dbReference type="ARBA" id="ARBA00009387"/>
    </source>
</evidence>
<keyword evidence="7" id="KW-1185">Reference proteome</keyword>
<dbReference type="Gene3D" id="1.10.530.10">
    <property type="match status" value="1"/>
</dbReference>
<evidence type="ECO:0000313" key="6">
    <source>
        <dbReference type="EMBL" id="GGB95563.1"/>
    </source>
</evidence>
<name>A0A916X3S8_9SPHN</name>
<sequence length="658" mass="72174">MSSMQRISPLILMASVALLSTPAMGQSRGDDGREWDQARARLMQSHDMTVHQSIDRWKQLVASDRLGFSAYAGFLLTYPGYPQEEKIRRFAEQAALRESPDAKSVVAFFERFPPLSNEAAGRYAVSLAALRQPEAKARAIAAWRGGSLNPMDETTLLTLYRGELTPADHDARMNELLWQGARTQAERQISFVSAANRNAFMERLTMLQGSPPGTLGITLPSGIGRDPGYVYNRAVLARTSGNLPSAISLLANRPPLSAPVPEPEKWVKELLTAARGAGSESAVKIAESIDDAFAPGTDISQLSFRLRDDYTSLVWLGGTQALWNLGAPRRAAPLFYRYGAAAQTPGTRSKGFYWAGRALAKAGDTAGANRYFEMAAAYPHYFYGQLSLERLGRPLPNVDTMPQVVPTKAEREAFMALPITKAVRDVARDGDWRTTVLFFREISDAAKTEADHVLVAELAQQIGRRDLAVILGQSAHADGYGDFGTIAFPLVPNPPGTNWTMVHAITRQESQFAQNAVSHAGARGLMQLMPGTAREQAGKMGLSYQPEALMTDASYNIRLGDGYFGRMMDYYGGATPLAVGAYNAGPGNVNKWLRANGDPRTGAVDWIDWLERIPIYETKNYIQRVLENAVVYEMTYPEKSPYKGKTPLSHLIGKRTPG</sequence>
<accession>A0A916X3S8</accession>
<dbReference type="Gene3D" id="1.25.20.10">
    <property type="entry name" value="Bacterial muramidases"/>
    <property type="match status" value="1"/>
</dbReference>
<comment type="similarity">
    <text evidence="1">Belongs to the transglycosylase Slt family.</text>
</comment>
<comment type="caution">
    <text evidence="6">The sequence shown here is derived from an EMBL/GenBank/DDBJ whole genome shotgun (WGS) entry which is preliminary data.</text>
</comment>
<dbReference type="GO" id="GO:0004553">
    <property type="term" value="F:hydrolase activity, hydrolyzing O-glycosyl compounds"/>
    <property type="evidence" value="ECO:0007669"/>
    <property type="project" value="InterPro"/>
</dbReference>
<dbReference type="Pfam" id="PF01464">
    <property type="entry name" value="SLT"/>
    <property type="match status" value="1"/>
</dbReference>
<evidence type="ECO:0000256" key="3">
    <source>
        <dbReference type="ARBA" id="ARBA00022729"/>
    </source>
</evidence>
<reference evidence="6" key="1">
    <citation type="journal article" date="2014" name="Int. J. Syst. Evol. Microbiol.">
        <title>Complete genome sequence of Corynebacterium casei LMG S-19264T (=DSM 44701T), isolated from a smear-ripened cheese.</title>
        <authorList>
            <consortium name="US DOE Joint Genome Institute (JGI-PGF)"/>
            <person name="Walter F."/>
            <person name="Albersmeier A."/>
            <person name="Kalinowski J."/>
            <person name="Ruckert C."/>
        </authorList>
    </citation>
    <scope>NUCLEOTIDE SEQUENCE</scope>
    <source>
        <strain evidence="6">CGMCC 1.15095</strain>
    </source>
</reference>
<organism evidence="6 7">
    <name type="scientific">Novosphingobium endophyticum</name>
    <dbReference type="NCBI Taxonomy" id="1955250"/>
    <lineage>
        <taxon>Bacteria</taxon>
        <taxon>Pseudomonadati</taxon>
        <taxon>Pseudomonadota</taxon>
        <taxon>Alphaproteobacteria</taxon>
        <taxon>Sphingomonadales</taxon>
        <taxon>Sphingomonadaceae</taxon>
        <taxon>Novosphingobium</taxon>
    </lineage>
</organism>
<dbReference type="InterPro" id="IPR008939">
    <property type="entry name" value="Lytic_TGlycosylase_superhlx_U"/>
</dbReference>
<gene>
    <name evidence="6" type="ORF">GCM10011494_12570</name>
</gene>
<dbReference type="PANTHER" id="PTHR37423:SF2">
    <property type="entry name" value="MEMBRANE-BOUND LYTIC MUREIN TRANSGLYCOSYLASE C"/>
    <property type="match status" value="1"/>
</dbReference>